<organism evidence="1 2">
    <name type="scientific">Schizopora paradoxa</name>
    <dbReference type="NCBI Taxonomy" id="27342"/>
    <lineage>
        <taxon>Eukaryota</taxon>
        <taxon>Fungi</taxon>
        <taxon>Dikarya</taxon>
        <taxon>Basidiomycota</taxon>
        <taxon>Agaricomycotina</taxon>
        <taxon>Agaricomycetes</taxon>
        <taxon>Hymenochaetales</taxon>
        <taxon>Schizoporaceae</taxon>
        <taxon>Schizopora</taxon>
    </lineage>
</organism>
<protein>
    <submittedName>
        <fullName evidence="1">Uncharacterized protein</fullName>
    </submittedName>
</protein>
<reference evidence="1 2" key="1">
    <citation type="submission" date="2015-04" db="EMBL/GenBank/DDBJ databases">
        <title>Complete genome sequence of Schizopora paradoxa KUC8140, a cosmopolitan wood degrader in East Asia.</title>
        <authorList>
            <consortium name="DOE Joint Genome Institute"/>
            <person name="Min B."/>
            <person name="Park H."/>
            <person name="Jang Y."/>
            <person name="Kim J.-J."/>
            <person name="Kim K.H."/>
            <person name="Pangilinan J."/>
            <person name="Lipzen A."/>
            <person name="Riley R."/>
            <person name="Grigoriev I.V."/>
            <person name="Spatafora J.W."/>
            <person name="Choi I.-G."/>
        </authorList>
    </citation>
    <scope>NUCLEOTIDE SEQUENCE [LARGE SCALE GENOMIC DNA]</scope>
    <source>
        <strain evidence="1 2">KUC8140</strain>
    </source>
</reference>
<evidence type="ECO:0000313" key="2">
    <source>
        <dbReference type="Proteomes" id="UP000053477"/>
    </source>
</evidence>
<dbReference type="InParanoid" id="A0A0H2RWU1"/>
<sequence length="74" mass="8383">MRAQRDARFVPCLGELVLLCLQTHHMFTFASIHSNSNSLRSPRLSSQAVLYTCMYSHAQESFGASMLERQSSFV</sequence>
<evidence type="ECO:0000313" key="1">
    <source>
        <dbReference type="EMBL" id="KLO16485.1"/>
    </source>
</evidence>
<dbReference type="AlphaFoldDB" id="A0A0H2RWU1"/>
<dbReference type="EMBL" id="KQ085915">
    <property type="protein sequence ID" value="KLO16485.1"/>
    <property type="molecule type" value="Genomic_DNA"/>
</dbReference>
<gene>
    <name evidence="1" type="ORF">SCHPADRAFT_209357</name>
</gene>
<dbReference type="Proteomes" id="UP000053477">
    <property type="component" value="Unassembled WGS sequence"/>
</dbReference>
<proteinExistence type="predicted"/>
<keyword evidence="2" id="KW-1185">Reference proteome</keyword>
<name>A0A0H2RWU1_9AGAM</name>
<accession>A0A0H2RWU1</accession>